<dbReference type="Gene3D" id="1.25.40.20">
    <property type="entry name" value="Ankyrin repeat-containing domain"/>
    <property type="match status" value="4"/>
</dbReference>
<dbReference type="SMART" id="SM00248">
    <property type="entry name" value="ANK"/>
    <property type="match status" value="16"/>
</dbReference>
<proteinExistence type="predicted"/>
<feature type="repeat" description="ANK" evidence="3">
    <location>
        <begin position="1346"/>
        <end position="1373"/>
    </location>
</feature>
<feature type="region of interest" description="Disordered" evidence="4">
    <location>
        <begin position="1626"/>
        <end position="1695"/>
    </location>
</feature>
<dbReference type="Gene3D" id="3.40.50.1820">
    <property type="entry name" value="alpha/beta hydrolase"/>
    <property type="match status" value="1"/>
</dbReference>
<dbReference type="EMBL" id="WWBZ02000008">
    <property type="protein sequence ID" value="KAF4311754.1"/>
    <property type="molecule type" value="Genomic_DNA"/>
</dbReference>
<dbReference type="Proteomes" id="UP000572817">
    <property type="component" value="Unassembled WGS sequence"/>
</dbReference>
<feature type="repeat" description="ANK" evidence="3">
    <location>
        <begin position="888"/>
        <end position="920"/>
    </location>
</feature>
<evidence type="ECO:0000256" key="1">
    <source>
        <dbReference type="ARBA" id="ARBA00022737"/>
    </source>
</evidence>
<reference evidence="6" key="1">
    <citation type="submission" date="2020-04" db="EMBL/GenBank/DDBJ databases">
        <title>Genome Assembly and Annotation of Botryosphaeria dothidea sdau 11-99, a Latent Pathogen of Apple Fruit Ring Rot in China.</title>
        <authorList>
            <person name="Yu C."/>
            <person name="Diao Y."/>
            <person name="Lu Q."/>
            <person name="Zhao J."/>
            <person name="Cui S."/>
            <person name="Peng C."/>
            <person name="He B."/>
            <person name="Liu H."/>
        </authorList>
    </citation>
    <scope>NUCLEOTIDE SEQUENCE [LARGE SCALE GENOMIC DNA]</scope>
    <source>
        <strain evidence="6">Sdau11-99</strain>
    </source>
</reference>
<feature type="compositionally biased region" description="Acidic residues" evidence="4">
    <location>
        <begin position="1634"/>
        <end position="1662"/>
    </location>
</feature>
<organism evidence="6 7">
    <name type="scientific">Botryosphaeria dothidea</name>
    <dbReference type="NCBI Taxonomy" id="55169"/>
    <lineage>
        <taxon>Eukaryota</taxon>
        <taxon>Fungi</taxon>
        <taxon>Dikarya</taxon>
        <taxon>Ascomycota</taxon>
        <taxon>Pezizomycotina</taxon>
        <taxon>Dothideomycetes</taxon>
        <taxon>Dothideomycetes incertae sedis</taxon>
        <taxon>Botryosphaeriales</taxon>
        <taxon>Botryosphaeriaceae</taxon>
        <taxon>Botryosphaeria</taxon>
    </lineage>
</organism>
<dbReference type="SUPFAM" id="SSF53474">
    <property type="entry name" value="alpha/beta-Hydrolases"/>
    <property type="match status" value="1"/>
</dbReference>
<dbReference type="PANTHER" id="PTHR24198">
    <property type="entry name" value="ANKYRIN REPEAT AND PROTEIN KINASE DOMAIN-CONTAINING PROTEIN"/>
    <property type="match status" value="1"/>
</dbReference>
<dbReference type="InterPro" id="IPR002110">
    <property type="entry name" value="Ankyrin_rpt"/>
</dbReference>
<dbReference type="PROSITE" id="PS50088">
    <property type="entry name" value="ANK_REPEAT"/>
    <property type="match status" value="7"/>
</dbReference>
<dbReference type="PROSITE" id="PS50297">
    <property type="entry name" value="ANK_REP_REGION"/>
    <property type="match status" value="6"/>
</dbReference>
<evidence type="ECO:0000256" key="4">
    <source>
        <dbReference type="SAM" id="MobiDB-lite"/>
    </source>
</evidence>
<feature type="repeat" description="ANK" evidence="3">
    <location>
        <begin position="1245"/>
        <end position="1277"/>
    </location>
</feature>
<feature type="compositionally biased region" description="Acidic residues" evidence="4">
    <location>
        <begin position="752"/>
        <end position="770"/>
    </location>
</feature>
<sequence length="1695" mass="184314">MPALEDVKQGIKVIHSPDNSPLYDIVAVPGLGADPVRCWESQARNSTFNWIADRDGLQKEFPDARIMLYQYESAWKGPLKVNQSIGNAAWGLLLSLMGHREGAAHRPVVFIGHSMGGVVVAKAVCLTESRHDRFPQLYESVAGCFFLGTPFRGAAAACTAVMLAEILQKWDKTVPSSALNFRTPENQALQELREEFIRVADKLRSKVQLFCVFEEHPTDFAKEAHLELASGFLKKMLPKNLREPLVSQSSAVLDGHESMGMACAHRHLNRFDNRKDGRYVMLRDPLRNMVHGACRVVKGRLRATRQGGVDDTTFWSIMDVLQGSHVFITRNSMTNGKQVVSWVVHDEQYRAWADCGSGASDYLWISGNAGKGKSKAALAAIDSIEKEEKATNQSGRLSVLVAYFLCDSTPQNDNAESLLRSLLWQMIHKRRLLAQYARQFTTEKTGDGLSETPVQVGSQAKLTVENLWRSLQDMLTDDTIENAYFVVNNLHELSEASASTQKFFDLLASEFHKSVGRESKRIKWLLTSKGRSDIEQRLGTIPRINLNDAWYDGQREQDLEAEVQRKVADLGKRKNYDRALTYFAGVAIETKAENALWVDVTCMQLEMLPSDHIKVRTKLDDTPAGLKDLLNLAWGSILGPAKKGVETLKEILRVLLLTYEDPTEAELIMLAHVSHVGPDPQRTLHAQIQRCRPLITTQNDRVKFLNKEVKQHLKDHAKRWLGVDPKKDLKSQHGILALRCFAHVVDTYSQIEEPDGSETDGASDETDSEFDSSGLGGEESYAGDYDWAEEEENSNDALRYADRYWLSHAKDATSSIADLLSREADFWEADSRVRVRWLKRYDQLTGDFDDFTLEGLRALHVAASIGYPALVSELLKYYAEDIYEHDALDNQPLHYAAAFGQVEIMEELLRHGADVNDGAEKSTCTPLHMAAEFGHIKAMEKLIQWSAATDAIDKEEGPALNCAVLSGNIEAVKTLLELGDPTMMSFQAEGIQSRLAVAARLADIDMVNYLIDEHGLEFQPDDYDQALVMAAFSGNETVLYRVLGQRMVHDPAIFQAALDEAVEESQWGAVRIILQHCHGLGCENAFCQAAAEGQTDMLHELWAYAGTAISYETIDRALYHATDAEQEEAVLLLLDTFYADSNATGDEYGNALTASANDGTERIIQALLDKNADPNSPNGWALHIAASQGHTRVVELLLDRGADPDYFQPRHESGTAMQAACESGRADIVEMLLQRGANPNRGQGSLTRPVIAAAHEGEAAILELLVRAGAEVNVRGGPDDDTVLNHAAATLPADSLRLLLDGGQADLHAVGAAGNTALIVAAMADDDESVALLLDRGAALAHDSPSTGTALHAAAAAAAIACVALLLQRGADVLALALAGPHRTVLDAAVHSSSPKCVALVLDALRARHAPLPAPVDDASVLHAAATAPDERCLTQLLDHDGGDALLNAVAGARGTPLAAAALAACNRNVRVLLDRGADPRVAGAGKHDSALQAAALKCDRATVALLLGRTPGADLLVAGTRKGGPRGKYGSPLAAAAVRRDGTAVLELLLEGVKAPRAARMALERAAEYGNKEAFVVVRDSEAGKKIRAGVVEQLWGVLMETVAAVEDDDDGGSCINSDFGEDVVYNYQDPEGSPESDDEVSDDDESESELEDEPESDDEHAGDADQSAPANCCPHCGNALPSTPVLEGSSAEL</sequence>
<evidence type="ECO:0000256" key="3">
    <source>
        <dbReference type="PROSITE-ProRule" id="PRU00023"/>
    </source>
</evidence>
<evidence type="ECO:0000313" key="6">
    <source>
        <dbReference type="EMBL" id="KAF4311754.1"/>
    </source>
</evidence>
<feature type="repeat" description="ANK" evidence="3">
    <location>
        <begin position="1181"/>
        <end position="1209"/>
    </location>
</feature>
<keyword evidence="2 3" id="KW-0040">ANK repeat</keyword>
<dbReference type="InterPro" id="IPR056884">
    <property type="entry name" value="NPHP3-like_N"/>
</dbReference>
<protein>
    <recommendedName>
        <fullName evidence="5">Nephrocystin 3-like N-terminal domain-containing protein</fullName>
    </recommendedName>
</protein>
<feature type="repeat" description="ANK" evidence="3">
    <location>
        <begin position="922"/>
        <end position="954"/>
    </location>
</feature>
<dbReference type="OrthoDB" id="427518at2759"/>
<accession>A0A8H4N5C6</accession>
<feature type="domain" description="Nephrocystin 3-like N-terminal" evidence="5">
    <location>
        <begin position="341"/>
        <end position="528"/>
    </location>
</feature>
<evidence type="ECO:0000313" key="7">
    <source>
        <dbReference type="Proteomes" id="UP000572817"/>
    </source>
</evidence>
<feature type="repeat" description="ANK" evidence="3">
    <location>
        <begin position="1313"/>
        <end position="1345"/>
    </location>
</feature>
<dbReference type="SUPFAM" id="SSF48403">
    <property type="entry name" value="Ankyrin repeat"/>
    <property type="match status" value="3"/>
</dbReference>
<dbReference type="Pfam" id="PF12796">
    <property type="entry name" value="Ank_2"/>
    <property type="match status" value="4"/>
</dbReference>
<gene>
    <name evidence="6" type="ORF">GTA08_BOTSDO12595</name>
</gene>
<evidence type="ECO:0000259" key="5">
    <source>
        <dbReference type="Pfam" id="PF24883"/>
    </source>
</evidence>
<keyword evidence="1" id="KW-0677">Repeat</keyword>
<dbReference type="PANTHER" id="PTHR24198:SF165">
    <property type="entry name" value="ANKYRIN REPEAT-CONTAINING PROTEIN-RELATED"/>
    <property type="match status" value="1"/>
</dbReference>
<dbReference type="Pfam" id="PF24883">
    <property type="entry name" value="NPHP3_N"/>
    <property type="match status" value="1"/>
</dbReference>
<feature type="region of interest" description="Disordered" evidence="4">
    <location>
        <begin position="752"/>
        <end position="781"/>
    </location>
</feature>
<feature type="repeat" description="ANK" evidence="3">
    <location>
        <begin position="1212"/>
        <end position="1244"/>
    </location>
</feature>
<name>A0A8H4N5C6_9PEZI</name>
<comment type="caution">
    <text evidence="6">The sequence shown here is derived from an EMBL/GenBank/DDBJ whole genome shotgun (WGS) entry which is preliminary data.</text>
</comment>
<dbReference type="InterPro" id="IPR036770">
    <property type="entry name" value="Ankyrin_rpt-contain_sf"/>
</dbReference>
<evidence type="ECO:0000256" key="2">
    <source>
        <dbReference type="ARBA" id="ARBA00023043"/>
    </source>
</evidence>
<keyword evidence="7" id="KW-1185">Reference proteome</keyword>
<dbReference type="InterPro" id="IPR029058">
    <property type="entry name" value="AB_hydrolase_fold"/>
</dbReference>